<feature type="compositionally biased region" description="Polar residues" evidence="1">
    <location>
        <begin position="127"/>
        <end position="141"/>
    </location>
</feature>
<proteinExistence type="predicted"/>
<organism evidence="3 4">
    <name type="scientific">Pleurodeles waltl</name>
    <name type="common">Iberian ribbed newt</name>
    <dbReference type="NCBI Taxonomy" id="8319"/>
    <lineage>
        <taxon>Eukaryota</taxon>
        <taxon>Metazoa</taxon>
        <taxon>Chordata</taxon>
        <taxon>Craniata</taxon>
        <taxon>Vertebrata</taxon>
        <taxon>Euteleostomi</taxon>
        <taxon>Amphibia</taxon>
        <taxon>Batrachia</taxon>
        <taxon>Caudata</taxon>
        <taxon>Salamandroidea</taxon>
        <taxon>Salamandridae</taxon>
        <taxon>Pleurodelinae</taxon>
        <taxon>Pleurodeles</taxon>
    </lineage>
</organism>
<evidence type="ECO:0000256" key="1">
    <source>
        <dbReference type="SAM" id="MobiDB-lite"/>
    </source>
</evidence>
<gene>
    <name evidence="3" type="ORF">NDU88_001833</name>
</gene>
<evidence type="ECO:0000256" key="2">
    <source>
        <dbReference type="SAM" id="Phobius"/>
    </source>
</evidence>
<dbReference type="AlphaFoldDB" id="A0AAV7VYT2"/>
<name>A0AAV7VYT2_PLEWA</name>
<evidence type="ECO:0000313" key="4">
    <source>
        <dbReference type="Proteomes" id="UP001066276"/>
    </source>
</evidence>
<protein>
    <submittedName>
        <fullName evidence="3">Uncharacterized protein</fullName>
    </submittedName>
</protein>
<sequence length="340" mass="36598">MSRKLRSSLRDAGTGLEIFSKIMTIAALKWCLTIAGITLCKAQAGNFSLTDVLPTKASESDSSLAAKNTTVSTLNASNENISTAASPTIPQPTNLSTSGLEDLASVGEREEDRTGNGQGIVQDPTDTHSPNLSHQSETSHLPQDGNAAAEETNKDSNDLNEIFTGEDELLNLKEATESPALENSVQEVDVTTLLLDHTKSQDNLLGGMEIDSFSEDPDSTGSNRKNASHGLESWKIIIISAAVFLVLEVIVLVIYCRVCRNRKKRTVIISKNCEQDSEAAETIHAESNENTLSGEDGTLNLVSIKDALEFPETNDADDRIDCLLSTNSLHPQPEETSAEI</sequence>
<dbReference type="EMBL" id="JANPWB010000002">
    <property type="protein sequence ID" value="KAJ1206428.1"/>
    <property type="molecule type" value="Genomic_DNA"/>
</dbReference>
<evidence type="ECO:0000313" key="3">
    <source>
        <dbReference type="EMBL" id="KAJ1206428.1"/>
    </source>
</evidence>
<dbReference type="Proteomes" id="UP001066276">
    <property type="component" value="Chromosome 1_2"/>
</dbReference>
<feature type="region of interest" description="Disordered" evidence="1">
    <location>
        <begin position="206"/>
        <end position="226"/>
    </location>
</feature>
<feature type="transmembrane region" description="Helical" evidence="2">
    <location>
        <begin position="234"/>
        <end position="255"/>
    </location>
</feature>
<reference evidence="3" key="1">
    <citation type="journal article" date="2022" name="bioRxiv">
        <title>Sequencing and chromosome-scale assembly of the giantPleurodeles waltlgenome.</title>
        <authorList>
            <person name="Brown T."/>
            <person name="Elewa A."/>
            <person name="Iarovenko S."/>
            <person name="Subramanian E."/>
            <person name="Araus A.J."/>
            <person name="Petzold A."/>
            <person name="Susuki M."/>
            <person name="Suzuki K.-i.T."/>
            <person name="Hayashi T."/>
            <person name="Toyoda A."/>
            <person name="Oliveira C."/>
            <person name="Osipova E."/>
            <person name="Leigh N.D."/>
            <person name="Simon A."/>
            <person name="Yun M.H."/>
        </authorList>
    </citation>
    <scope>NUCLEOTIDE SEQUENCE</scope>
    <source>
        <strain evidence="3">20211129_DDA</strain>
        <tissue evidence="3">Liver</tissue>
    </source>
</reference>
<feature type="region of interest" description="Disordered" evidence="1">
    <location>
        <begin position="78"/>
        <end position="159"/>
    </location>
</feature>
<feature type="compositionally biased region" description="Polar residues" evidence="1">
    <location>
        <begin position="78"/>
        <end position="99"/>
    </location>
</feature>
<keyword evidence="4" id="KW-1185">Reference proteome</keyword>
<keyword evidence="2" id="KW-1133">Transmembrane helix</keyword>
<keyword evidence="2" id="KW-0472">Membrane</keyword>
<keyword evidence="2" id="KW-0812">Transmembrane</keyword>
<comment type="caution">
    <text evidence="3">The sequence shown here is derived from an EMBL/GenBank/DDBJ whole genome shotgun (WGS) entry which is preliminary data.</text>
</comment>
<accession>A0AAV7VYT2</accession>